<keyword evidence="1" id="KW-0378">Hydrolase</keyword>
<dbReference type="GO" id="GO:0005975">
    <property type="term" value="P:carbohydrate metabolic process"/>
    <property type="evidence" value="ECO:0007669"/>
    <property type="project" value="TreeGrafter"/>
</dbReference>
<organism evidence="3 4">
    <name type="scientific">Proteiniphilum saccharofermentans</name>
    <dbReference type="NCBI Taxonomy" id="1642647"/>
    <lineage>
        <taxon>Bacteria</taxon>
        <taxon>Pseudomonadati</taxon>
        <taxon>Bacteroidota</taxon>
        <taxon>Bacteroidia</taxon>
        <taxon>Bacteroidales</taxon>
        <taxon>Dysgonomonadaceae</taxon>
        <taxon>Proteiniphilum</taxon>
    </lineage>
</organism>
<dbReference type="InterPro" id="IPR039329">
    <property type="entry name" value="SIAE"/>
</dbReference>
<keyword evidence="4" id="KW-1185">Reference proteome</keyword>
<dbReference type="SUPFAM" id="SSF52266">
    <property type="entry name" value="SGNH hydrolase"/>
    <property type="match status" value="1"/>
</dbReference>
<evidence type="ECO:0000313" key="3">
    <source>
        <dbReference type="EMBL" id="SCD19870.1"/>
    </source>
</evidence>
<dbReference type="PANTHER" id="PTHR22901">
    <property type="entry name" value="SIALATE O-ACETYLESTERASE"/>
    <property type="match status" value="1"/>
</dbReference>
<dbReference type="GO" id="GO:0001681">
    <property type="term" value="F:sialate O-acetylesterase activity"/>
    <property type="evidence" value="ECO:0007669"/>
    <property type="project" value="InterPro"/>
</dbReference>
<dbReference type="STRING" id="1642647.PSM36_1045"/>
<accession>A0A1R3SY85</accession>
<gene>
    <name evidence="3" type="ORF">PSM36_1045</name>
</gene>
<dbReference type="InterPro" id="IPR005181">
    <property type="entry name" value="SASA"/>
</dbReference>
<evidence type="ECO:0000313" key="4">
    <source>
        <dbReference type="Proteomes" id="UP000187464"/>
    </source>
</evidence>
<dbReference type="InterPro" id="IPR036514">
    <property type="entry name" value="SGNH_hydro_sf"/>
</dbReference>
<feature type="domain" description="Sialate O-acetylesterase" evidence="2">
    <location>
        <begin position="105"/>
        <end position="359"/>
    </location>
</feature>
<name>A0A1R3SY85_9BACT</name>
<dbReference type="PANTHER" id="PTHR22901:SF0">
    <property type="entry name" value="SIALATE O-ACETYLESTERASE"/>
    <property type="match status" value="1"/>
</dbReference>
<dbReference type="Gene3D" id="3.40.50.1110">
    <property type="entry name" value="SGNH hydrolase"/>
    <property type="match status" value="1"/>
</dbReference>
<sequence>MKRFFLLPVLLTLGLVLYGKPVLPEILSDGMVLQQNSRVNIWGKAERGKTVEVKPCWSKTAVRVTADNTGNWIAVIETPEASFTPRTITISDGEEVVLKDILIGEVWLASGQSNMEMPLQGFNNNPILDANETIALSGQYPAIRFVTIPKTPSFEPLESVKGRWQVCNPANSPGFSATAFFFAETLHKSMNVPVGIIVSSWGGTRVEGWTNREILKTYPDVDLNEEAVNKLHPMARPLLMYNGMIHPITNYVIKGFIWYQGESNVGAHQVYPERLHNMVTLWRTQWNNPELPFYYVEIAPFEYGNANDTGAAYLREAQFKAQKLIPHSGMISTNDLVEPYELRNIHPRNKTDVGKRLAFMALNKTYGYERVAAHGPEYNSMEIHDGKVIVSFDHANEGFNRTDGIEGFEIAAADGQFLPAQAIVRDGKVEVYREGVDQPVAVRYCFKNFQTGNLAGTRELPVVPFRTDSFEK</sequence>
<protein>
    <recommendedName>
        <fullName evidence="2">Sialate O-acetylesterase domain-containing protein</fullName>
    </recommendedName>
</protein>
<dbReference type="EMBL" id="LT605205">
    <property type="protein sequence ID" value="SCD19870.1"/>
    <property type="molecule type" value="Genomic_DNA"/>
</dbReference>
<reference evidence="3 4" key="1">
    <citation type="submission" date="2016-08" db="EMBL/GenBank/DDBJ databases">
        <authorList>
            <person name="Seilhamer J.J."/>
        </authorList>
    </citation>
    <scope>NUCLEOTIDE SEQUENCE [LARGE SCALE GENOMIC DNA]</scope>
    <source>
        <strain evidence="3">M3/6</strain>
    </source>
</reference>
<evidence type="ECO:0000256" key="1">
    <source>
        <dbReference type="ARBA" id="ARBA00022801"/>
    </source>
</evidence>
<dbReference type="AlphaFoldDB" id="A0A1R3SY85"/>
<dbReference type="Pfam" id="PF03629">
    <property type="entry name" value="SASA"/>
    <property type="match status" value="1"/>
</dbReference>
<dbReference type="Proteomes" id="UP000187464">
    <property type="component" value="Chromosome I"/>
</dbReference>
<proteinExistence type="predicted"/>
<evidence type="ECO:0000259" key="2">
    <source>
        <dbReference type="Pfam" id="PF03629"/>
    </source>
</evidence>
<dbReference type="KEGG" id="psac:PSM36_1045"/>
<dbReference type="RefSeq" id="WP_076929421.1">
    <property type="nucleotide sequence ID" value="NZ_LT605205.1"/>
</dbReference>